<dbReference type="FunCoup" id="A0A194WV06">
    <property type="interactions" value="1150"/>
</dbReference>
<evidence type="ECO:0000256" key="6">
    <source>
        <dbReference type="ARBA" id="ARBA00022975"/>
    </source>
</evidence>
<dbReference type="EMBL" id="KQ947426">
    <property type="protein sequence ID" value="KUJ11499.1"/>
    <property type="molecule type" value="Genomic_DNA"/>
</dbReference>
<dbReference type="GO" id="GO:0004590">
    <property type="term" value="F:orotidine-5'-phosphate decarboxylase activity"/>
    <property type="evidence" value="ECO:0007669"/>
    <property type="project" value="UniProtKB-EC"/>
</dbReference>
<dbReference type="PROSITE" id="PS00156">
    <property type="entry name" value="OMPDECASE"/>
    <property type="match status" value="1"/>
</dbReference>
<dbReference type="RefSeq" id="XP_018065854.1">
    <property type="nucleotide sequence ID" value="XM_018218746.1"/>
</dbReference>
<dbReference type="UniPathway" id="UPA00070">
    <property type="reaction ID" value="UER00120"/>
</dbReference>
<feature type="binding site" evidence="9">
    <location>
        <position position="207"/>
    </location>
    <ligand>
        <name>substrate</name>
    </ligand>
</feature>
<feature type="active site" description="For OMPdecase activity" evidence="8">
    <location>
        <position position="95"/>
    </location>
</feature>
<dbReference type="STRING" id="149040.A0A194WV06"/>
<dbReference type="InterPro" id="IPR014732">
    <property type="entry name" value="OMPdecase"/>
</dbReference>
<evidence type="ECO:0000256" key="10">
    <source>
        <dbReference type="RuleBase" id="RU000512"/>
    </source>
</evidence>
<evidence type="ECO:0000313" key="12">
    <source>
        <dbReference type="EMBL" id="KUJ11499.1"/>
    </source>
</evidence>
<dbReference type="InterPro" id="IPR013785">
    <property type="entry name" value="Aldolase_TIM"/>
</dbReference>
<dbReference type="CDD" id="cd04725">
    <property type="entry name" value="OMP_decarboxylase_like"/>
    <property type="match status" value="1"/>
</dbReference>
<protein>
    <recommendedName>
        <fullName evidence="4 10">Orotidine 5'-phosphate decarboxylase</fullName>
        <ecNumber evidence="3 10">4.1.1.23</ecNumber>
    </recommendedName>
</protein>
<dbReference type="AlphaFoldDB" id="A0A194WV06"/>
<dbReference type="KEGG" id="psco:LY89DRAFT_722641"/>
<comment type="similarity">
    <text evidence="2 10">Belongs to the OMP decarboxylase family.</text>
</comment>
<feature type="active site" description="For OMPdecase activity" evidence="8">
    <location>
        <position position="93"/>
    </location>
</feature>
<keyword evidence="5 10" id="KW-0210">Decarboxylase</keyword>
<dbReference type="SMART" id="SM00934">
    <property type="entry name" value="OMPdecase"/>
    <property type="match status" value="1"/>
</dbReference>
<feature type="binding site" evidence="9">
    <location>
        <position position="40"/>
    </location>
    <ligand>
        <name>substrate</name>
    </ligand>
</feature>
<keyword evidence="13" id="KW-1185">Reference proteome</keyword>
<dbReference type="Gene3D" id="3.20.20.70">
    <property type="entry name" value="Aldolase class I"/>
    <property type="match status" value="1"/>
</dbReference>
<dbReference type="Proteomes" id="UP000070700">
    <property type="component" value="Unassembled WGS sequence"/>
</dbReference>
<evidence type="ECO:0000256" key="4">
    <source>
        <dbReference type="ARBA" id="ARBA00021923"/>
    </source>
</evidence>
<evidence type="ECO:0000256" key="5">
    <source>
        <dbReference type="ARBA" id="ARBA00022793"/>
    </source>
</evidence>
<dbReference type="GO" id="GO:0005829">
    <property type="term" value="C:cytosol"/>
    <property type="evidence" value="ECO:0007669"/>
    <property type="project" value="TreeGrafter"/>
</dbReference>
<dbReference type="GO" id="GO:0006207">
    <property type="term" value="P:'de novo' pyrimidine nucleobase biosynthetic process"/>
    <property type="evidence" value="ECO:0007669"/>
    <property type="project" value="InterPro"/>
</dbReference>
<sequence>MSSKSTLPYATRAKYHSHPVARLLFRTAVTKKSNLILSADMLTTKSLLDLADLLGPDIAVFKTHIDMISDLAPSTITSLKALATKHDFLIFEDRKFIDIGKTVQHQYHGGALHISEFAHIVNASVLGGEGIIDALEQVIRSPAFPYKDERKYTRASVAIARKYRDSVIGFVATKTLSDVSGTRDHDEDFVVFTTGVNASVEGDSLGQRYQTPTQAVKGGSDFVIVGRGIYAAEDPVEAAKMYQKEAWDAYLVRTGQK</sequence>
<evidence type="ECO:0000256" key="9">
    <source>
        <dbReference type="PIRSR" id="PIRSR614732-2"/>
    </source>
</evidence>
<gene>
    <name evidence="12" type="ORF">LY89DRAFT_722641</name>
</gene>
<dbReference type="GO" id="GO:0044205">
    <property type="term" value="P:'de novo' UMP biosynthetic process"/>
    <property type="evidence" value="ECO:0007669"/>
    <property type="project" value="UniProtKB-UniPathway"/>
</dbReference>
<name>A0A194WV06_MOLSC</name>
<dbReference type="OrthoDB" id="10263753at2759"/>
<evidence type="ECO:0000259" key="11">
    <source>
        <dbReference type="SMART" id="SM00934"/>
    </source>
</evidence>
<keyword evidence="7 10" id="KW-0456">Lyase</keyword>
<accession>A0A194WV06</accession>
<feature type="binding site" evidence="9">
    <location>
        <position position="62"/>
    </location>
    <ligand>
        <name>substrate</name>
    </ligand>
</feature>
<keyword evidence="6 10" id="KW-0665">Pyrimidine biosynthesis</keyword>
<dbReference type="InterPro" id="IPR011060">
    <property type="entry name" value="RibuloseP-bd_barrel"/>
</dbReference>
<comment type="pathway">
    <text evidence="1 10">Pyrimidine metabolism; UMP biosynthesis via de novo pathway; UMP from orotate: step 2/2.</text>
</comment>
<proteinExistence type="inferred from homology"/>
<feature type="binding site" evidence="9">
    <location>
        <position position="227"/>
    </location>
    <ligand>
        <name>substrate</name>
    </ligand>
</feature>
<dbReference type="InterPro" id="IPR018089">
    <property type="entry name" value="OMPdecase_AS"/>
</dbReference>
<reference evidence="12 13" key="1">
    <citation type="submission" date="2015-10" db="EMBL/GenBank/DDBJ databases">
        <title>Full genome of DAOMC 229536 Phialocephala scopiformis, a fungal endophyte of spruce producing the potent anti-insectan compound rugulosin.</title>
        <authorList>
            <consortium name="DOE Joint Genome Institute"/>
            <person name="Walker A.K."/>
            <person name="Frasz S.L."/>
            <person name="Seifert K.A."/>
            <person name="Miller J.D."/>
            <person name="Mondo S.J."/>
            <person name="Labutti K."/>
            <person name="Lipzen A."/>
            <person name="Dockter R."/>
            <person name="Kennedy M."/>
            <person name="Grigoriev I.V."/>
            <person name="Spatafora J.W."/>
        </authorList>
    </citation>
    <scope>NUCLEOTIDE SEQUENCE [LARGE SCALE GENOMIC DNA]</scope>
    <source>
        <strain evidence="12 13">CBS 120377</strain>
    </source>
</reference>
<evidence type="ECO:0000256" key="1">
    <source>
        <dbReference type="ARBA" id="ARBA00004861"/>
    </source>
</evidence>
<dbReference type="NCBIfam" id="TIGR01740">
    <property type="entry name" value="pyrF"/>
    <property type="match status" value="1"/>
</dbReference>
<dbReference type="InParanoid" id="A0A194WV06"/>
<dbReference type="FunFam" id="3.20.20.70:FF:000114">
    <property type="entry name" value="Decarboxylase,orotidine phosphate"/>
    <property type="match status" value="1"/>
</dbReference>
<feature type="domain" description="Orotidine 5'-phosphate decarboxylase" evidence="11">
    <location>
        <begin position="34"/>
        <end position="242"/>
    </location>
</feature>
<comment type="catalytic activity">
    <reaction evidence="10">
        <text>orotidine 5'-phosphate + H(+) = UMP + CO2</text>
        <dbReference type="Rhea" id="RHEA:11596"/>
        <dbReference type="ChEBI" id="CHEBI:15378"/>
        <dbReference type="ChEBI" id="CHEBI:16526"/>
        <dbReference type="ChEBI" id="CHEBI:57538"/>
        <dbReference type="ChEBI" id="CHEBI:57865"/>
        <dbReference type="EC" id="4.1.1.23"/>
    </reaction>
</comment>
<evidence type="ECO:0000313" key="13">
    <source>
        <dbReference type="Proteomes" id="UP000070700"/>
    </source>
</evidence>
<dbReference type="SUPFAM" id="SSF51366">
    <property type="entry name" value="Ribulose-phoshate binding barrel"/>
    <property type="match status" value="1"/>
</dbReference>
<dbReference type="GeneID" id="28828472"/>
<evidence type="ECO:0000256" key="8">
    <source>
        <dbReference type="PIRSR" id="PIRSR614732-1"/>
    </source>
</evidence>
<dbReference type="PANTHER" id="PTHR32119:SF2">
    <property type="entry name" value="OROTIDINE 5'-PHOSPHATE DECARBOXYLASE"/>
    <property type="match status" value="1"/>
</dbReference>
<dbReference type="Pfam" id="PF00215">
    <property type="entry name" value="OMPdecase"/>
    <property type="match status" value="1"/>
</dbReference>
<evidence type="ECO:0000256" key="2">
    <source>
        <dbReference type="ARBA" id="ARBA00011018"/>
    </source>
</evidence>
<organism evidence="12 13">
    <name type="scientific">Mollisia scopiformis</name>
    <name type="common">Conifer needle endophyte fungus</name>
    <name type="synonym">Phialocephala scopiformis</name>
    <dbReference type="NCBI Taxonomy" id="149040"/>
    <lineage>
        <taxon>Eukaryota</taxon>
        <taxon>Fungi</taxon>
        <taxon>Dikarya</taxon>
        <taxon>Ascomycota</taxon>
        <taxon>Pezizomycotina</taxon>
        <taxon>Leotiomycetes</taxon>
        <taxon>Helotiales</taxon>
        <taxon>Mollisiaceae</taxon>
        <taxon>Mollisia</taxon>
    </lineage>
</organism>
<feature type="active site" description="For OMPdecase activity" evidence="8">
    <location>
        <position position="98"/>
    </location>
</feature>
<feature type="binding site" evidence="9">
    <location>
        <position position="226"/>
    </location>
    <ligand>
        <name>substrate</name>
    </ligand>
</feature>
<dbReference type="EC" id="4.1.1.23" evidence="3 10"/>
<dbReference type="PANTHER" id="PTHR32119">
    <property type="entry name" value="OROTIDINE 5'-PHOSPHATE DECARBOXYLASE"/>
    <property type="match status" value="1"/>
</dbReference>
<evidence type="ECO:0000256" key="3">
    <source>
        <dbReference type="ARBA" id="ARBA00012321"/>
    </source>
</evidence>
<dbReference type="InterPro" id="IPR001754">
    <property type="entry name" value="OMPdeCOase_dom"/>
</dbReference>
<evidence type="ECO:0000256" key="7">
    <source>
        <dbReference type="ARBA" id="ARBA00023239"/>
    </source>
</evidence>